<keyword evidence="9" id="KW-0614">Plasmid</keyword>
<evidence type="ECO:0000256" key="6">
    <source>
        <dbReference type="ARBA" id="ARBA00023136"/>
    </source>
</evidence>
<feature type="transmembrane region" description="Helical" evidence="8">
    <location>
        <begin position="60"/>
        <end position="81"/>
    </location>
</feature>
<feature type="transmembrane region" description="Helical" evidence="8">
    <location>
        <begin position="87"/>
        <end position="107"/>
    </location>
</feature>
<dbReference type="Proteomes" id="UP000198398">
    <property type="component" value="Plasmid unnamed1"/>
</dbReference>
<dbReference type="InterPro" id="IPR037185">
    <property type="entry name" value="EmrE-like"/>
</dbReference>
<dbReference type="RefSeq" id="WP_089066497.1">
    <property type="nucleotide sequence ID" value="NZ_CP022317.1"/>
</dbReference>
<keyword evidence="6 8" id="KW-0472">Membrane</keyword>
<organism evidence="9 10">
    <name type="scientific">Brachybacterium avium</name>
    <dbReference type="NCBI Taxonomy" id="2017485"/>
    <lineage>
        <taxon>Bacteria</taxon>
        <taxon>Bacillati</taxon>
        <taxon>Actinomycetota</taxon>
        <taxon>Actinomycetes</taxon>
        <taxon>Micrococcales</taxon>
        <taxon>Dermabacteraceae</taxon>
        <taxon>Brachybacterium</taxon>
    </lineage>
</organism>
<dbReference type="EMBL" id="CP022317">
    <property type="protein sequence ID" value="ASK67265.1"/>
    <property type="molecule type" value="Genomic_DNA"/>
</dbReference>
<dbReference type="PANTHER" id="PTHR30561:SF1">
    <property type="entry name" value="MULTIDRUG TRANSPORTER EMRE"/>
    <property type="match status" value="1"/>
</dbReference>
<dbReference type="AlphaFoldDB" id="A0A220UGP6"/>
<dbReference type="GO" id="GO:0022857">
    <property type="term" value="F:transmembrane transporter activity"/>
    <property type="evidence" value="ECO:0007669"/>
    <property type="project" value="InterPro"/>
</dbReference>
<comment type="similarity">
    <text evidence="7">Belongs to the drug/metabolite transporter (DMT) superfamily. Small multidrug resistance (SMR) (TC 2.A.7.1) family.</text>
</comment>
<keyword evidence="3" id="KW-1003">Cell membrane</keyword>
<geneLocation type="plasmid" evidence="10">
    <name>unnamed1 sequence</name>
</geneLocation>
<evidence type="ECO:0000256" key="7">
    <source>
        <dbReference type="RuleBase" id="RU003942"/>
    </source>
</evidence>
<feature type="transmembrane region" description="Helical" evidence="8">
    <location>
        <begin position="32"/>
        <end position="53"/>
    </location>
</feature>
<evidence type="ECO:0000313" key="9">
    <source>
        <dbReference type="EMBL" id="ASK67265.1"/>
    </source>
</evidence>
<evidence type="ECO:0000256" key="4">
    <source>
        <dbReference type="ARBA" id="ARBA00022692"/>
    </source>
</evidence>
<reference evidence="9 10" key="1">
    <citation type="submission" date="2017-07" db="EMBL/GenBank/DDBJ databases">
        <title>Brachybacterium sp. VR2415.</title>
        <authorList>
            <person name="Tak E.J."/>
            <person name="Bae J.-W."/>
        </authorList>
    </citation>
    <scope>NUCLEOTIDE SEQUENCE [LARGE SCALE GENOMIC DNA]</scope>
    <source>
        <strain evidence="9 10">VR2415</strain>
        <plasmid evidence="10">unnamed1 sequence</plasmid>
    </source>
</reference>
<evidence type="ECO:0000256" key="8">
    <source>
        <dbReference type="SAM" id="Phobius"/>
    </source>
</evidence>
<name>A0A220UGP6_9MICO</name>
<sequence>MSALALISLIGAIAGEVAGTVSLRMASSGRKLWWIGVAAGYIFAFSMLVVVLGQGVALGVAYGIWAAAGVAITAIISRLFFKEPLTWIMGLGIALIVGGVLLIEIGATH</sequence>
<dbReference type="SUPFAM" id="SSF103481">
    <property type="entry name" value="Multidrug resistance efflux transporter EmrE"/>
    <property type="match status" value="1"/>
</dbReference>
<keyword evidence="5 8" id="KW-1133">Transmembrane helix</keyword>
<evidence type="ECO:0000256" key="1">
    <source>
        <dbReference type="ARBA" id="ARBA00004651"/>
    </source>
</evidence>
<gene>
    <name evidence="9" type="ORF">CFK39_15585</name>
</gene>
<proteinExistence type="inferred from homology"/>
<dbReference type="InterPro" id="IPR045324">
    <property type="entry name" value="Small_multidrug_res"/>
</dbReference>
<dbReference type="GO" id="GO:0005886">
    <property type="term" value="C:plasma membrane"/>
    <property type="evidence" value="ECO:0007669"/>
    <property type="project" value="UniProtKB-SubCell"/>
</dbReference>
<protein>
    <submittedName>
        <fullName evidence="9">QacE family quaternary ammonium compound efflux SMR transporter</fullName>
    </submittedName>
</protein>
<dbReference type="OrthoDB" id="3175079at2"/>
<dbReference type="Gene3D" id="1.10.3730.20">
    <property type="match status" value="1"/>
</dbReference>
<accession>A0A220UGP6</accession>
<dbReference type="Pfam" id="PF00893">
    <property type="entry name" value="Multi_Drug_Res"/>
    <property type="match status" value="1"/>
</dbReference>
<dbReference type="KEGG" id="brv:CFK39_15585"/>
<keyword evidence="10" id="KW-1185">Reference proteome</keyword>
<evidence type="ECO:0000256" key="2">
    <source>
        <dbReference type="ARBA" id="ARBA00022448"/>
    </source>
</evidence>
<evidence type="ECO:0000256" key="3">
    <source>
        <dbReference type="ARBA" id="ARBA00022475"/>
    </source>
</evidence>
<evidence type="ECO:0000256" key="5">
    <source>
        <dbReference type="ARBA" id="ARBA00022989"/>
    </source>
</evidence>
<dbReference type="PANTHER" id="PTHR30561">
    <property type="entry name" value="SMR FAMILY PROTON-DEPENDENT DRUG EFFLUX TRANSPORTER SUGE"/>
    <property type="match status" value="1"/>
</dbReference>
<evidence type="ECO:0000313" key="10">
    <source>
        <dbReference type="Proteomes" id="UP000198398"/>
    </source>
</evidence>
<dbReference type="InterPro" id="IPR000390">
    <property type="entry name" value="Small_drug/metabolite_transptr"/>
</dbReference>
<comment type="subcellular location">
    <subcellularLocation>
        <location evidence="1 7">Cell membrane</location>
        <topology evidence="1 7">Multi-pass membrane protein</topology>
    </subcellularLocation>
</comment>
<keyword evidence="4 7" id="KW-0812">Transmembrane</keyword>
<keyword evidence="2" id="KW-0813">Transport</keyword>